<dbReference type="Gene3D" id="1.10.1410.40">
    <property type="match status" value="1"/>
</dbReference>
<dbReference type="Pfam" id="PF03281">
    <property type="entry name" value="Mab-21"/>
    <property type="match status" value="1"/>
</dbReference>
<reference evidence="4" key="1">
    <citation type="journal article" date="2019" name="bioRxiv">
        <title>The Genome of the Zebra Mussel, Dreissena polymorpha: A Resource for Invasive Species Research.</title>
        <authorList>
            <person name="McCartney M.A."/>
            <person name="Auch B."/>
            <person name="Kono T."/>
            <person name="Mallez S."/>
            <person name="Zhang Y."/>
            <person name="Obille A."/>
            <person name="Becker A."/>
            <person name="Abrahante J.E."/>
            <person name="Garbe J."/>
            <person name="Badalamenti J.P."/>
            <person name="Herman A."/>
            <person name="Mangelson H."/>
            <person name="Liachko I."/>
            <person name="Sullivan S."/>
            <person name="Sone E.D."/>
            <person name="Koren S."/>
            <person name="Silverstein K.A.T."/>
            <person name="Beckman K.B."/>
            <person name="Gohl D.M."/>
        </authorList>
    </citation>
    <scope>NUCLEOTIDE SEQUENCE</scope>
    <source>
        <strain evidence="4">Duluth1</strain>
        <tissue evidence="4">Whole animal</tissue>
    </source>
</reference>
<dbReference type="SMART" id="SM01265">
    <property type="entry name" value="Mab-21"/>
    <property type="match status" value="1"/>
</dbReference>
<sequence length="702" mass="80608">MEPGVEFNSGDWDEKDGVSTMHLSYLLQTLLPLHTVKWDTTKRHYENIKSNLVCSMDETLDIIVSGSMSEGYSIPPYIVRTESIGTKPEVDVLSDVDTLWVSSRLKVSTKELSDFETSGYKAYFEYIENCPGYVRLCIPSPKENDETFVFDEQSEKYYLSGTKWTCKLFAALSKNDDVTQQGPAISMIDDLPAGDLFHVRDGISKDLVLALPCYPWPEVADAWKERVRESQWIRQEIIESIIKDGCHVVAVSSKQSKHPDLEWRLSFSASEGKFAREAVTDYQRQCFIYVKILHHQKIKPIGILSSYVFKSVFLHCCERLPVSHWKDYPGSCILYLLDVVLDCLKKKHVPTYFLPENNLIGHLNDADIDKVIASIESVRRDPITPILEFTDNRVFSHHCVYFTFREMVEPLLQDADEYKEHRNKEMSVLKGIVATCYRICFFLIAEKSTNPDVELFKHQHGIRCLIDVYTLWLKPMGLNATLVEYVDKAGLALTEPQSRLNFFIAVVSLEKHGYPEFADLKLRLARLYHRFACSEEVVLGRKMDFFAKAVLLYECVYKYDKGCIIDYSLALFEQKRLSEAQEILEKFVREHMEAEPFVQISFDISDKGCLVGQLKSYVESNGSITCDVLSFALYSLVFCLSSSDNSDSSQDLQAVVEKFEAYSNKRQDTNTQRLLNFAKSLAKEKKDHVTYFSAIYNSCFIL</sequence>
<dbReference type="InterPro" id="IPR046906">
    <property type="entry name" value="Mab-21_HhH/H2TH-like"/>
</dbReference>
<evidence type="ECO:0000313" key="4">
    <source>
        <dbReference type="EMBL" id="KAH3734744.1"/>
    </source>
</evidence>
<dbReference type="PANTHER" id="PTHR10656:SF69">
    <property type="entry name" value="MAB-21-LIKE HHH_H2TH-LIKE DOMAIN-CONTAINING PROTEIN"/>
    <property type="match status" value="1"/>
</dbReference>
<accession>A0A9D4CY66</accession>
<feature type="domain" description="Mab-21-like HhH/H2TH-like" evidence="3">
    <location>
        <begin position="284"/>
        <end position="376"/>
    </location>
</feature>
<dbReference type="AlphaFoldDB" id="A0A9D4CY66"/>
<evidence type="ECO:0008006" key="6">
    <source>
        <dbReference type="Google" id="ProtNLM"/>
    </source>
</evidence>
<organism evidence="4 5">
    <name type="scientific">Dreissena polymorpha</name>
    <name type="common">Zebra mussel</name>
    <name type="synonym">Mytilus polymorpha</name>
    <dbReference type="NCBI Taxonomy" id="45954"/>
    <lineage>
        <taxon>Eukaryota</taxon>
        <taxon>Metazoa</taxon>
        <taxon>Spiralia</taxon>
        <taxon>Lophotrochozoa</taxon>
        <taxon>Mollusca</taxon>
        <taxon>Bivalvia</taxon>
        <taxon>Autobranchia</taxon>
        <taxon>Heteroconchia</taxon>
        <taxon>Euheterodonta</taxon>
        <taxon>Imparidentia</taxon>
        <taxon>Neoheterodontei</taxon>
        <taxon>Myida</taxon>
        <taxon>Dreissenoidea</taxon>
        <taxon>Dreissenidae</taxon>
        <taxon>Dreissena</taxon>
    </lineage>
</organism>
<dbReference type="Proteomes" id="UP000828390">
    <property type="component" value="Unassembled WGS sequence"/>
</dbReference>
<dbReference type="OrthoDB" id="5974723at2759"/>
<proteinExistence type="inferred from homology"/>
<feature type="domain" description="Mab-21-like nucleotidyltransferase" evidence="2">
    <location>
        <begin position="203"/>
        <end position="271"/>
    </location>
</feature>
<gene>
    <name evidence="4" type="ORF">DPMN_041190</name>
</gene>
<dbReference type="PANTHER" id="PTHR10656">
    <property type="entry name" value="CELL FATE DETERMINING PROTEIN MAB21-RELATED"/>
    <property type="match status" value="1"/>
</dbReference>
<evidence type="ECO:0000313" key="5">
    <source>
        <dbReference type="Proteomes" id="UP000828390"/>
    </source>
</evidence>
<evidence type="ECO:0000256" key="1">
    <source>
        <dbReference type="ARBA" id="ARBA00008307"/>
    </source>
</evidence>
<protein>
    <recommendedName>
        <fullName evidence="6">Mab-21-like HhH/H2TH-like domain-containing protein</fullName>
    </recommendedName>
</protein>
<reference evidence="4" key="2">
    <citation type="submission" date="2020-11" db="EMBL/GenBank/DDBJ databases">
        <authorList>
            <person name="McCartney M.A."/>
            <person name="Auch B."/>
            <person name="Kono T."/>
            <person name="Mallez S."/>
            <person name="Becker A."/>
            <person name="Gohl D.M."/>
            <person name="Silverstein K.A.T."/>
            <person name="Koren S."/>
            <person name="Bechman K.B."/>
            <person name="Herman A."/>
            <person name="Abrahante J.E."/>
            <person name="Garbe J."/>
        </authorList>
    </citation>
    <scope>NUCLEOTIDE SEQUENCE</scope>
    <source>
        <strain evidence="4">Duluth1</strain>
        <tissue evidence="4">Whole animal</tissue>
    </source>
</reference>
<dbReference type="InterPro" id="IPR024810">
    <property type="entry name" value="MAB21L/cGLR"/>
</dbReference>
<evidence type="ECO:0000259" key="2">
    <source>
        <dbReference type="Pfam" id="PF03281"/>
    </source>
</evidence>
<comment type="caution">
    <text evidence="4">The sequence shown here is derived from an EMBL/GenBank/DDBJ whole genome shotgun (WGS) entry which is preliminary data.</text>
</comment>
<name>A0A9D4CY66_DREPO</name>
<comment type="similarity">
    <text evidence="1">Belongs to the mab-21 family.</text>
</comment>
<evidence type="ECO:0000259" key="3">
    <source>
        <dbReference type="Pfam" id="PF20266"/>
    </source>
</evidence>
<keyword evidence="5" id="KW-1185">Reference proteome</keyword>
<dbReference type="InterPro" id="IPR046903">
    <property type="entry name" value="Mab-21-like_nuc_Trfase"/>
</dbReference>
<dbReference type="Pfam" id="PF20266">
    <property type="entry name" value="Mab-21_C"/>
    <property type="match status" value="1"/>
</dbReference>
<dbReference type="EMBL" id="JAIWYP010000011">
    <property type="protein sequence ID" value="KAH3734744.1"/>
    <property type="molecule type" value="Genomic_DNA"/>
</dbReference>